<evidence type="ECO:0000256" key="1">
    <source>
        <dbReference type="SAM" id="MobiDB-lite"/>
    </source>
</evidence>
<sequence>MADRPSDAERQAERDQLRTAAPDAGGGFDVRPAHLYYTSTVVRDGQFDYDKGATTLVDALNAYSQSAGTGWGPDSFANVYMQIAEKFTKVWAASVVSVGGVAVGLTMTANNYQAADWSSRGMYGPSPRRTPPVVIDRVPDYGKINDVKWSGTGEDADSWAISGALGEIPDFLADVMKPAIEYGLNLGKTTEITPGARDDDLKGMATAWRAAASAASKAGDNFTSAIAYMTDPQGNSDWQKAMKAFCQSIWGTTAWGRSRNAQGQIAQQGARAWKTSGNVAPAQRQPILQVLHNTADTLQKTCDELAQVVKTCRDTTSDLAKQAAKGMVQDLTTGLDLMDLLELAATDMFGKLVMSFREHMDREAADRAVDIYQQAFSDAASTLLQLDWELDEALRSAPTFIAEEARAEAFGGRSLNEFKKEHKLLNGENPIPYKYTIDLAMEEDLGGGHTIDKHVGKTDAQLLQRLRDQANASGAPSIPAASTFTDLASAQKYTQDCIRQKSGDIDRWLQTGPPPQPSSPVFEVTSVSSDPNNPLAVSPVTGRTSRVVNGQATPVTDAHGVATRLKYDPNLDPPFVVVTSMPK</sequence>
<feature type="compositionally biased region" description="Basic and acidic residues" evidence="1">
    <location>
        <begin position="1"/>
        <end position="17"/>
    </location>
</feature>
<gene>
    <name evidence="3" type="ORF">R5A26_07505</name>
</gene>
<proteinExistence type="predicted"/>
<protein>
    <submittedName>
        <fullName evidence="3">RNase A-like domain-containing protein</fullName>
    </submittedName>
</protein>
<dbReference type="RefSeq" id="WP_317770550.1">
    <property type="nucleotide sequence ID" value="NZ_JAWMAJ010000017.1"/>
</dbReference>
<feature type="domain" description="Bacterial CdiA-CT RNAse A" evidence="2">
    <location>
        <begin position="448"/>
        <end position="582"/>
    </location>
</feature>
<dbReference type="EMBL" id="JAWMAJ010000017">
    <property type="protein sequence ID" value="MDV7215794.1"/>
    <property type="molecule type" value="Genomic_DNA"/>
</dbReference>
<evidence type="ECO:0000313" key="4">
    <source>
        <dbReference type="Proteomes" id="UP001187346"/>
    </source>
</evidence>
<keyword evidence="4" id="KW-1185">Reference proteome</keyword>
<reference evidence="3 4" key="1">
    <citation type="submission" date="2023-10" db="EMBL/GenBank/DDBJ databases">
        <title>Characterization of rhizosphere-enriched actinobacteria from wheat plants lab-grown on chernevaya soil.</title>
        <authorList>
            <person name="Tikhonova E.N."/>
            <person name="Konopkin A."/>
            <person name="Kravchenko I.K."/>
        </authorList>
    </citation>
    <scope>NUCLEOTIDE SEQUENCE [LARGE SCALE GENOMIC DNA]</scope>
    <source>
        <strain evidence="3 4">RR29</strain>
    </source>
</reference>
<evidence type="ECO:0000259" key="2">
    <source>
        <dbReference type="Pfam" id="PF18431"/>
    </source>
</evidence>
<dbReference type="InterPro" id="IPR041436">
    <property type="entry name" value="RNAse_A_bac"/>
</dbReference>
<accession>A0ABU4F5C8</accession>
<dbReference type="CDD" id="cd20684">
    <property type="entry name" value="CdiA-CT_Yk_RNaseA-like"/>
    <property type="match status" value="1"/>
</dbReference>
<evidence type="ECO:0000313" key="3">
    <source>
        <dbReference type="EMBL" id="MDV7215794.1"/>
    </source>
</evidence>
<feature type="region of interest" description="Disordered" evidence="1">
    <location>
        <begin position="1"/>
        <end position="25"/>
    </location>
</feature>
<comment type="caution">
    <text evidence="3">The sequence shown here is derived from an EMBL/GenBank/DDBJ whole genome shotgun (WGS) entry which is preliminary data.</text>
</comment>
<dbReference type="Pfam" id="PF18431">
    <property type="entry name" value="RNAse_A_bac"/>
    <property type="match status" value="1"/>
</dbReference>
<name>A0ABU4F5C8_9ACTN</name>
<dbReference type="Proteomes" id="UP001187346">
    <property type="component" value="Unassembled WGS sequence"/>
</dbReference>
<organism evidence="3 4">
    <name type="scientific">Streptomyces prunicolor</name>
    <dbReference type="NCBI Taxonomy" id="67348"/>
    <lineage>
        <taxon>Bacteria</taxon>
        <taxon>Bacillati</taxon>
        <taxon>Actinomycetota</taxon>
        <taxon>Actinomycetes</taxon>
        <taxon>Kitasatosporales</taxon>
        <taxon>Streptomycetaceae</taxon>
        <taxon>Streptomyces</taxon>
    </lineage>
</organism>